<dbReference type="AlphaFoldDB" id="A0A9N9RKT3"/>
<dbReference type="Proteomes" id="UP001153620">
    <property type="component" value="Chromosome 1"/>
</dbReference>
<dbReference type="OrthoDB" id="549353at2759"/>
<gene>
    <name evidence="2" type="ORF">CHIRRI_LOCUS3016</name>
</gene>
<dbReference type="SUPFAM" id="SSF54928">
    <property type="entry name" value="RNA-binding domain, RBD"/>
    <property type="match status" value="1"/>
</dbReference>
<organism evidence="2 3">
    <name type="scientific">Chironomus riparius</name>
    <dbReference type="NCBI Taxonomy" id="315576"/>
    <lineage>
        <taxon>Eukaryota</taxon>
        <taxon>Metazoa</taxon>
        <taxon>Ecdysozoa</taxon>
        <taxon>Arthropoda</taxon>
        <taxon>Hexapoda</taxon>
        <taxon>Insecta</taxon>
        <taxon>Pterygota</taxon>
        <taxon>Neoptera</taxon>
        <taxon>Endopterygota</taxon>
        <taxon>Diptera</taxon>
        <taxon>Nematocera</taxon>
        <taxon>Chironomoidea</taxon>
        <taxon>Chironomidae</taxon>
        <taxon>Chironominae</taxon>
        <taxon>Chironomus</taxon>
    </lineage>
</organism>
<evidence type="ECO:0000313" key="3">
    <source>
        <dbReference type="Proteomes" id="UP001153620"/>
    </source>
</evidence>
<dbReference type="GO" id="GO:0003676">
    <property type="term" value="F:nucleic acid binding"/>
    <property type="evidence" value="ECO:0007669"/>
    <property type="project" value="InterPro"/>
</dbReference>
<dbReference type="Gene3D" id="3.30.420.610">
    <property type="entry name" value="LOTUS domain-like"/>
    <property type="match status" value="2"/>
</dbReference>
<keyword evidence="3" id="KW-1185">Reference proteome</keyword>
<dbReference type="EMBL" id="OU895877">
    <property type="protein sequence ID" value="CAG9800063.1"/>
    <property type="molecule type" value="Genomic_DNA"/>
</dbReference>
<sequence>MNNQYFANNRPNSRRCFNNNFSSNYNRPSIPRNSMNFTDNFNDLSSSFHNSTMRSARAQSSSSFSSHLNSSSDLHTVTCDRSFSSLFDSSSIKGSQKKYSNNSAESNKSFNSSFSHQELPAFCNDSSVDDDDGVFLQISNLDQYYDENSLKNYLVNQLKPITPILSLTIETPSIAKVKVPSIQFAKQVVSHLHRKKMGHKRIFVSFLKDKTSAECSALRNKVIGLLMDVPSHQLPMSKFRELFQSRFKSSISILDLYRMPDVCTIAVNSHDEKIISLESNAATKCEEVDMVLKTDQHSAPYCIFHYKADKNKGWAEIEIEPLPNVFMTVDQVQSMIQPLLQVHQGDIPVASLLFCLEAELNVQVQSNDRGVSLEHLVSCVPNVKIRNNDYGIKILASRDDNSFDDSSFSSKHFTKTNLNSSCGDSADTISKEVIELIRMCPKSTMQFSKFIPTYHNHFGKQCRVADYGCTKLIEMFEAMSSVVQVLGEGESRQITLTHRVQIRRFSTDVFKIIRNQPSKSIFSSNLPQLYLATYNRVFDVTDYGVCDIEDLLNGLRNSNFILVSKIRDETNEYILSLQKRRQTNVEMEKTSIFASEVVELLRNAPQFSIPFRKFVRSYHYYFGYQCKLSDYGFMRLAELLEALSGVVEMDLTNEENRKIFLSRKVALRIFSEQIQEIIKTMAGLSGTMVKFDELMEMHKSKFGYQMQGSSLGYESVIDALKFVPFIELHSYENEVWLVSHLENEKFRQRAMLVCLAIIDIGSTIPLSKFHAVFGDKFKFSIPEKQLHAMKHAVQIEMVNGIKMISITPMMKFIMHVVNVVEQHKRMNIQEIKSMMKLNLTTCFNFGFPNLSSLFQAFSDIFKFSKVGLNLHDRSDIELVSDCPLTQNGLQKLLSMNIIQIPDEKPEIFRHVQKPLPIGFNRNQKGAACKANDSRSQQHIQLNPYCRNFNNQSNSNIHVHSYSNDVTMPTEMLGNFVQPNYEEPQGYYERNLKFQQQQQQSMKRDFWNNSTGYSSNSSNFSGNDSSMQQKYSMLSPYIRFDAPESPKLSKPATIWFDPIWKSDSGLFDANRGTNTGSSASSTTDSLKAFNVHVVSPFMSFKTMFTFDNVSASGSNANNGNQNIKM</sequence>
<dbReference type="Gene3D" id="3.30.70.330">
    <property type="match status" value="1"/>
</dbReference>
<dbReference type="InterPro" id="IPR045602">
    <property type="entry name" value="MARF1_LOTUS"/>
</dbReference>
<dbReference type="InterPro" id="IPR035979">
    <property type="entry name" value="RBD_domain_sf"/>
</dbReference>
<dbReference type="InterPro" id="IPR025605">
    <property type="entry name" value="OST-HTH/LOTUS_dom"/>
</dbReference>
<reference evidence="2" key="2">
    <citation type="submission" date="2022-10" db="EMBL/GenBank/DDBJ databases">
        <authorList>
            <consortium name="ENA_rothamsted_submissions"/>
            <consortium name="culmorum"/>
            <person name="King R."/>
        </authorList>
    </citation>
    <scope>NUCLEOTIDE SEQUENCE</scope>
</reference>
<dbReference type="Pfam" id="PF12872">
    <property type="entry name" value="OST-HTH"/>
    <property type="match status" value="4"/>
</dbReference>
<evidence type="ECO:0000259" key="1">
    <source>
        <dbReference type="PROSITE" id="PS51644"/>
    </source>
</evidence>
<dbReference type="InterPro" id="IPR041966">
    <property type="entry name" value="LOTUS-like"/>
</dbReference>
<dbReference type="Pfam" id="PF19687">
    <property type="entry name" value="MARF1_LOTUS"/>
    <property type="match status" value="1"/>
</dbReference>
<dbReference type="InterPro" id="IPR012677">
    <property type="entry name" value="Nucleotide-bd_a/b_plait_sf"/>
</dbReference>
<feature type="domain" description="HTH OST-type" evidence="1">
    <location>
        <begin position="589"/>
        <end position="663"/>
    </location>
</feature>
<accession>A0A9N9RKT3</accession>
<dbReference type="PROSITE" id="PS51644">
    <property type="entry name" value="HTH_OST"/>
    <property type="match status" value="3"/>
</dbReference>
<protein>
    <recommendedName>
        <fullName evidence="1">HTH OST-type domain-containing protein</fullName>
    </recommendedName>
</protein>
<feature type="domain" description="HTH OST-type" evidence="1">
    <location>
        <begin position="425"/>
        <end position="500"/>
    </location>
</feature>
<reference evidence="2" key="1">
    <citation type="submission" date="2022-01" db="EMBL/GenBank/DDBJ databases">
        <authorList>
            <person name="King R."/>
        </authorList>
    </citation>
    <scope>NUCLEOTIDE SEQUENCE</scope>
</reference>
<evidence type="ECO:0000313" key="2">
    <source>
        <dbReference type="EMBL" id="CAG9800063.1"/>
    </source>
</evidence>
<proteinExistence type="predicted"/>
<feature type="domain" description="HTH OST-type" evidence="1">
    <location>
        <begin position="501"/>
        <end position="579"/>
    </location>
</feature>
<name>A0A9N9RKT3_9DIPT</name>